<sequence length="349" mass="39772">MQRRLTRILVTGGCGFIASNFILTLLEQRPDLHIVNLDKLTYAGNRMNLLALEQDPQRLEQRARYVFIHGDIADPVLVPRLLSEYRIQAVLNFAAESHVDRSIHDSSPFITTNIQGAHNLLEAARKAEIELFLQVSTDEVYGTLGPTGLFSEQTPLAPNSPYSASKASADLLVRAYHETYDLPTVITRCSNNYGPFQFPEKLIPLMLTLAQEDKPLPVYGDGANVRDWIHVLDHCRGVELAMDRGHSGAVYNFGGNAERTNIQVVTTLLDLLGKPHSLIRHVQDRPGHDRRYAMDYTLAARELGFAPKYTFEQGLRETILWYQDNREWLDRVQDGSYREFMNAWYEDRQ</sequence>
<evidence type="ECO:0000256" key="5">
    <source>
        <dbReference type="ARBA" id="ARBA00023027"/>
    </source>
</evidence>
<dbReference type="InterPro" id="IPR016040">
    <property type="entry name" value="NAD(P)-bd_dom"/>
</dbReference>
<dbReference type="InterPro" id="IPR005888">
    <property type="entry name" value="dTDP_Gluc_deHydtase"/>
</dbReference>
<dbReference type="InterPro" id="IPR036291">
    <property type="entry name" value="NAD(P)-bd_dom_sf"/>
</dbReference>
<dbReference type="EMBL" id="FMXO01000007">
    <property type="protein sequence ID" value="SDB30130.1"/>
    <property type="molecule type" value="Genomic_DNA"/>
</dbReference>
<comment type="catalytic activity">
    <reaction evidence="1 7">
        <text>dTDP-alpha-D-glucose = dTDP-4-dehydro-6-deoxy-alpha-D-glucose + H2O</text>
        <dbReference type="Rhea" id="RHEA:17221"/>
        <dbReference type="ChEBI" id="CHEBI:15377"/>
        <dbReference type="ChEBI" id="CHEBI:57477"/>
        <dbReference type="ChEBI" id="CHEBI:57649"/>
        <dbReference type="EC" id="4.2.1.46"/>
    </reaction>
</comment>
<evidence type="ECO:0000256" key="4">
    <source>
        <dbReference type="ARBA" id="ARBA00011990"/>
    </source>
</evidence>
<feature type="domain" description="NAD(P)-binding" evidence="8">
    <location>
        <begin position="9"/>
        <end position="318"/>
    </location>
</feature>
<dbReference type="GO" id="GO:0009225">
    <property type="term" value="P:nucleotide-sugar metabolic process"/>
    <property type="evidence" value="ECO:0007669"/>
    <property type="project" value="InterPro"/>
</dbReference>
<dbReference type="PANTHER" id="PTHR43000">
    <property type="entry name" value="DTDP-D-GLUCOSE 4,6-DEHYDRATASE-RELATED"/>
    <property type="match status" value="1"/>
</dbReference>
<dbReference type="SUPFAM" id="SSF51735">
    <property type="entry name" value="NAD(P)-binding Rossmann-fold domains"/>
    <property type="match status" value="1"/>
</dbReference>
<dbReference type="FunFam" id="3.40.50.720:FF:000304">
    <property type="entry name" value="UDP-glucose 4,6-dehydratase"/>
    <property type="match status" value="1"/>
</dbReference>
<protein>
    <recommendedName>
        <fullName evidence="4 7">dTDP-glucose 4,6-dehydratase</fullName>
        <ecNumber evidence="4 7">4.2.1.46</ecNumber>
    </recommendedName>
</protein>
<accession>A0A1G6CB84</accession>
<dbReference type="GO" id="GO:0008460">
    <property type="term" value="F:dTDP-glucose 4,6-dehydratase activity"/>
    <property type="evidence" value="ECO:0007669"/>
    <property type="project" value="UniProtKB-EC"/>
</dbReference>
<gene>
    <name evidence="9" type="ORF">SAMN05660653_01459</name>
</gene>
<evidence type="ECO:0000313" key="9">
    <source>
        <dbReference type="EMBL" id="SDB30130.1"/>
    </source>
</evidence>
<evidence type="ECO:0000256" key="7">
    <source>
        <dbReference type="RuleBase" id="RU004473"/>
    </source>
</evidence>
<dbReference type="CDD" id="cd05246">
    <property type="entry name" value="dTDP_GD_SDR_e"/>
    <property type="match status" value="1"/>
</dbReference>
<keyword evidence="5" id="KW-0520">NAD</keyword>
<evidence type="ECO:0000256" key="6">
    <source>
        <dbReference type="ARBA" id="ARBA00023239"/>
    </source>
</evidence>
<keyword evidence="6 7" id="KW-0456">Lyase</keyword>
<dbReference type="OrthoDB" id="9803010at2"/>
<comment type="similarity">
    <text evidence="3 7">Belongs to the NAD(P)-dependent epimerase/dehydratase family. dTDP-glucose dehydratase subfamily.</text>
</comment>
<dbReference type="NCBIfam" id="TIGR01181">
    <property type="entry name" value="dTDP_gluc_dehyt"/>
    <property type="match status" value="1"/>
</dbReference>
<dbReference type="EC" id="4.2.1.46" evidence="4 7"/>
<evidence type="ECO:0000256" key="2">
    <source>
        <dbReference type="ARBA" id="ARBA00001911"/>
    </source>
</evidence>
<dbReference type="Gene3D" id="3.40.50.720">
    <property type="entry name" value="NAD(P)-binding Rossmann-like Domain"/>
    <property type="match status" value="1"/>
</dbReference>
<dbReference type="Proteomes" id="UP000198771">
    <property type="component" value="Unassembled WGS sequence"/>
</dbReference>
<keyword evidence="10" id="KW-1185">Reference proteome</keyword>
<dbReference type="Gene3D" id="3.90.25.10">
    <property type="entry name" value="UDP-galactose 4-epimerase, domain 1"/>
    <property type="match status" value="1"/>
</dbReference>
<organism evidence="9 10">
    <name type="scientific">Desulfonatronum thiosulfatophilum</name>
    <dbReference type="NCBI Taxonomy" id="617002"/>
    <lineage>
        <taxon>Bacteria</taxon>
        <taxon>Pseudomonadati</taxon>
        <taxon>Thermodesulfobacteriota</taxon>
        <taxon>Desulfovibrionia</taxon>
        <taxon>Desulfovibrionales</taxon>
        <taxon>Desulfonatronaceae</taxon>
        <taxon>Desulfonatronum</taxon>
    </lineage>
</organism>
<name>A0A1G6CB84_9BACT</name>
<dbReference type="RefSeq" id="WP_092119362.1">
    <property type="nucleotide sequence ID" value="NZ_FMXO01000007.1"/>
</dbReference>
<dbReference type="STRING" id="617002.SAMN05660653_01459"/>
<dbReference type="Pfam" id="PF16363">
    <property type="entry name" value="GDP_Man_Dehyd"/>
    <property type="match status" value="1"/>
</dbReference>
<evidence type="ECO:0000256" key="1">
    <source>
        <dbReference type="ARBA" id="ARBA00001539"/>
    </source>
</evidence>
<reference evidence="9 10" key="1">
    <citation type="submission" date="2016-10" db="EMBL/GenBank/DDBJ databases">
        <authorList>
            <person name="de Groot N.N."/>
        </authorList>
    </citation>
    <scope>NUCLEOTIDE SEQUENCE [LARGE SCALE GENOMIC DNA]</scope>
    <source>
        <strain evidence="9 10">ASO4-2</strain>
    </source>
</reference>
<evidence type="ECO:0000313" key="10">
    <source>
        <dbReference type="Proteomes" id="UP000198771"/>
    </source>
</evidence>
<proteinExistence type="inferred from homology"/>
<dbReference type="AlphaFoldDB" id="A0A1G6CB84"/>
<evidence type="ECO:0000256" key="3">
    <source>
        <dbReference type="ARBA" id="ARBA00008178"/>
    </source>
</evidence>
<comment type="cofactor">
    <cofactor evidence="2 7">
        <name>NAD(+)</name>
        <dbReference type="ChEBI" id="CHEBI:57540"/>
    </cofactor>
</comment>
<evidence type="ECO:0000259" key="8">
    <source>
        <dbReference type="Pfam" id="PF16363"/>
    </source>
</evidence>